<dbReference type="Gene3D" id="3.30.10.10">
    <property type="entry name" value="Trypsin Inhibitor V, subunit A"/>
    <property type="match status" value="1"/>
</dbReference>
<feature type="chain" id="PRO_5041662597" evidence="1">
    <location>
        <begin position="33"/>
        <end position="108"/>
    </location>
</feature>
<keyword evidence="1" id="KW-0732">Signal</keyword>
<name>A0AA91DST2_VARPD</name>
<gene>
    <name evidence="2" type="ORF">A3K87_04940</name>
</gene>
<organism evidence="2 3">
    <name type="scientific">Variovorax paradoxus</name>
    <dbReference type="NCBI Taxonomy" id="34073"/>
    <lineage>
        <taxon>Bacteria</taxon>
        <taxon>Pseudomonadati</taxon>
        <taxon>Pseudomonadota</taxon>
        <taxon>Betaproteobacteria</taxon>
        <taxon>Burkholderiales</taxon>
        <taxon>Comamonadaceae</taxon>
        <taxon>Variovorax</taxon>
    </lineage>
</organism>
<sequence length="108" mass="10833">MKTKSLLLTVAGTVALLAGCAAPAPAPAPAPAAPVPPPAPVYQCNADGARFAVGQPLTPQLEAAARVRAGAGVVRVLKPGEAATMELNGGRLNLDVDARNRVTEVRCG</sequence>
<dbReference type="PANTHER" id="PTHR39600">
    <property type="entry name" value="PEPTIDASE INHIBITOR I78 FAMILY PROTEIN"/>
    <property type="match status" value="1"/>
</dbReference>
<reference evidence="2 3" key="1">
    <citation type="submission" date="2016-03" db="EMBL/GenBank/DDBJ databases">
        <title>Genome sequence of Variovorax paradoxus KB5.</title>
        <authorList>
            <person name="Jeong H."/>
            <person name="Hong C.E."/>
            <person name="Jo S.H."/>
            <person name="Park J.M."/>
        </authorList>
    </citation>
    <scope>NUCLEOTIDE SEQUENCE [LARGE SCALE GENOMIC DNA]</scope>
    <source>
        <strain evidence="2 3">KB5</strain>
    </source>
</reference>
<dbReference type="RefSeq" id="WP_081265738.1">
    <property type="nucleotide sequence ID" value="NZ_LVHG01000002.1"/>
</dbReference>
<evidence type="ECO:0000313" key="2">
    <source>
        <dbReference type="EMBL" id="OAK66892.1"/>
    </source>
</evidence>
<dbReference type="Pfam" id="PF11720">
    <property type="entry name" value="Inhibitor_I78"/>
    <property type="match status" value="1"/>
</dbReference>
<feature type="signal peptide" evidence="1">
    <location>
        <begin position="1"/>
        <end position="32"/>
    </location>
</feature>
<dbReference type="PROSITE" id="PS51257">
    <property type="entry name" value="PROKAR_LIPOPROTEIN"/>
    <property type="match status" value="1"/>
</dbReference>
<accession>A0AA91DST2</accession>
<dbReference type="AlphaFoldDB" id="A0AA91DST2"/>
<dbReference type="InterPro" id="IPR021719">
    <property type="entry name" value="Prot_inh_I78"/>
</dbReference>
<dbReference type="PANTHER" id="PTHR39600:SF1">
    <property type="entry name" value="PEPTIDASE INHIBITOR I78 FAMILY PROTEIN"/>
    <property type="match status" value="1"/>
</dbReference>
<protein>
    <submittedName>
        <fullName evidence="2">Peptidase inhibitor I78</fullName>
    </submittedName>
</protein>
<dbReference type="Proteomes" id="UP000077852">
    <property type="component" value="Unassembled WGS sequence"/>
</dbReference>
<evidence type="ECO:0000313" key="3">
    <source>
        <dbReference type="Proteomes" id="UP000077852"/>
    </source>
</evidence>
<proteinExistence type="predicted"/>
<comment type="caution">
    <text evidence="2">The sequence shown here is derived from an EMBL/GenBank/DDBJ whole genome shotgun (WGS) entry which is preliminary data.</text>
</comment>
<dbReference type="EMBL" id="LVHG01000002">
    <property type="protein sequence ID" value="OAK66892.1"/>
    <property type="molecule type" value="Genomic_DNA"/>
</dbReference>
<evidence type="ECO:0000256" key="1">
    <source>
        <dbReference type="SAM" id="SignalP"/>
    </source>
</evidence>